<organism evidence="1">
    <name type="scientific">Rhizophora mucronata</name>
    <name type="common">Asiatic mangrove</name>
    <dbReference type="NCBI Taxonomy" id="61149"/>
    <lineage>
        <taxon>Eukaryota</taxon>
        <taxon>Viridiplantae</taxon>
        <taxon>Streptophyta</taxon>
        <taxon>Embryophyta</taxon>
        <taxon>Tracheophyta</taxon>
        <taxon>Spermatophyta</taxon>
        <taxon>Magnoliopsida</taxon>
        <taxon>eudicotyledons</taxon>
        <taxon>Gunneridae</taxon>
        <taxon>Pentapetalae</taxon>
        <taxon>rosids</taxon>
        <taxon>fabids</taxon>
        <taxon>Malpighiales</taxon>
        <taxon>Rhizophoraceae</taxon>
        <taxon>Rhizophora</taxon>
    </lineage>
</organism>
<dbReference type="EMBL" id="GGEC01065395">
    <property type="protein sequence ID" value="MBX45879.1"/>
    <property type="molecule type" value="Transcribed_RNA"/>
</dbReference>
<reference evidence="1" key="1">
    <citation type="submission" date="2018-02" db="EMBL/GenBank/DDBJ databases">
        <title>Rhizophora mucronata_Transcriptome.</title>
        <authorList>
            <person name="Meera S.P."/>
            <person name="Sreeshan A."/>
            <person name="Augustine A."/>
        </authorList>
    </citation>
    <scope>NUCLEOTIDE SEQUENCE</scope>
    <source>
        <tissue evidence="1">Leaf</tissue>
    </source>
</reference>
<proteinExistence type="predicted"/>
<protein>
    <submittedName>
        <fullName evidence="1">Uncharacterized protein</fullName>
    </submittedName>
</protein>
<sequence>MPIVGIRRADVVAAATGGGTHSKTTEKHPASCKANAVSTTLTALAIFFP</sequence>
<name>A0A2P2NTT4_RHIMU</name>
<accession>A0A2P2NTT4</accession>
<dbReference type="AlphaFoldDB" id="A0A2P2NTT4"/>
<evidence type="ECO:0000313" key="1">
    <source>
        <dbReference type="EMBL" id="MBX45879.1"/>
    </source>
</evidence>